<dbReference type="RefSeq" id="XP_009848686.1">
    <property type="nucleotide sequence ID" value="XM_009850384.1"/>
</dbReference>
<reference evidence="3" key="1">
    <citation type="journal article" date="2011" name="Genetics">
        <title>Massive changes in genome architecture accompany the transition to self-fertility in the filamentous fungus Neurospora tetrasperma.</title>
        <authorList>
            <person name="Ellison C.E."/>
            <person name="Stajich J.E."/>
            <person name="Jacobson D.J."/>
            <person name="Natvig D.O."/>
            <person name="Lapidus A."/>
            <person name="Foster B."/>
            <person name="Aerts A."/>
            <person name="Riley R."/>
            <person name="Lindquist E.A."/>
            <person name="Grigoriev I.V."/>
            <person name="Taylor J.W."/>
        </authorList>
    </citation>
    <scope>NUCLEOTIDE SEQUENCE [LARGE SCALE GENOMIC DNA]</scope>
    <source>
        <strain evidence="3">FGSC 2508 / P0657</strain>
    </source>
</reference>
<gene>
    <name evidence="2" type="ORF">NEUTE1DRAFT_108131</name>
</gene>
<dbReference type="AlphaFoldDB" id="F8MEX1"/>
<protein>
    <submittedName>
        <fullName evidence="2">Uncharacterized protein</fullName>
    </submittedName>
</protein>
<dbReference type="VEuPathDB" id="FungiDB:NEUTE1DRAFT_108131"/>
<dbReference type="EMBL" id="GL891302">
    <property type="protein sequence ID" value="EGO61692.1"/>
    <property type="molecule type" value="Genomic_DNA"/>
</dbReference>
<dbReference type="KEGG" id="nte:NEUTE1DRAFT108131"/>
<evidence type="ECO:0000313" key="2">
    <source>
        <dbReference type="EMBL" id="EGO61692.1"/>
    </source>
</evidence>
<evidence type="ECO:0000256" key="1">
    <source>
        <dbReference type="SAM" id="MobiDB-lite"/>
    </source>
</evidence>
<organism evidence="2 3">
    <name type="scientific">Neurospora tetrasperma (strain FGSC 2508 / ATCC MYA-4615 / P0657)</name>
    <dbReference type="NCBI Taxonomy" id="510951"/>
    <lineage>
        <taxon>Eukaryota</taxon>
        <taxon>Fungi</taxon>
        <taxon>Dikarya</taxon>
        <taxon>Ascomycota</taxon>
        <taxon>Pezizomycotina</taxon>
        <taxon>Sordariomycetes</taxon>
        <taxon>Sordariomycetidae</taxon>
        <taxon>Sordariales</taxon>
        <taxon>Sordariaceae</taxon>
        <taxon>Neurospora</taxon>
    </lineage>
</organism>
<accession>F8MEX1</accession>
<dbReference type="GeneID" id="20822383"/>
<dbReference type="OrthoDB" id="4590756at2759"/>
<name>F8MEX1_NEUT8</name>
<dbReference type="Proteomes" id="UP000008065">
    <property type="component" value="Unassembled WGS sequence"/>
</dbReference>
<feature type="region of interest" description="Disordered" evidence="1">
    <location>
        <begin position="88"/>
        <end position="143"/>
    </location>
</feature>
<sequence>MKEAVTKAQLKTTEFIRFIAGAKTRVYCRTSDIFRARHECLIYTIHHTNRHHASLKIASFHPAITSPRLLESPCQYLIASGSAKKKLVDHGKEHEGFKRHDEHKEEEARAKQTDDNEKLRKTNSVNKNMDFKTDDASSSKQSN</sequence>
<keyword evidence="3" id="KW-1185">Reference proteome</keyword>
<dbReference type="HOGENOM" id="CLU_1806715_0_0_1"/>
<proteinExistence type="predicted"/>
<feature type="compositionally biased region" description="Basic and acidic residues" evidence="1">
    <location>
        <begin position="88"/>
        <end position="120"/>
    </location>
</feature>
<evidence type="ECO:0000313" key="3">
    <source>
        <dbReference type="Proteomes" id="UP000008065"/>
    </source>
</evidence>